<feature type="transmembrane region" description="Helical" evidence="5">
    <location>
        <begin position="257"/>
        <end position="280"/>
    </location>
</feature>
<dbReference type="Proteomes" id="UP001240777">
    <property type="component" value="Unassembled WGS sequence"/>
</dbReference>
<dbReference type="PANTHER" id="PTHR10361:SF28">
    <property type="entry name" value="P3 PROTEIN-RELATED"/>
    <property type="match status" value="1"/>
</dbReference>
<evidence type="ECO:0000313" key="6">
    <source>
        <dbReference type="EMBL" id="MDO7252994.1"/>
    </source>
</evidence>
<name>A0AA90T9M2_9HELI</name>
<evidence type="ECO:0000256" key="2">
    <source>
        <dbReference type="ARBA" id="ARBA00022692"/>
    </source>
</evidence>
<dbReference type="InterPro" id="IPR004710">
    <property type="entry name" value="Bilac:Na_transpt"/>
</dbReference>
<dbReference type="Gene3D" id="1.20.1530.20">
    <property type="match status" value="1"/>
</dbReference>
<keyword evidence="3 5" id="KW-1133">Transmembrane helix</keyword>
<reference evidence="6 8" key="3">
    <citation type="journal article" date="2024" name="Syst. Appl. Microbiol.">
        <title>Helicobacter cappadocius sp. nov., from lizards: The first psychrotrophic Helicobacter species.</title>
        <authorList>
            <person name="Aydin F."/>
            <person name="Tarhane S."/>
            <person name="Karakaya E."/>
            <person name="Abay S."/>
            <person name="Kayman T."/>
            <person name="Guran O."/>
            <person name="Bozkurt E."/>
            <person name="Uzum N."/>
            <person name="Avci A."/>
            <person name="Olgun K."/>
            <person name="Jablonski D."/>
            <person name="Guran C."/>
            <person name="Burcin Saticioglu I."/>
        </authorList>
    </citation>
    <scope>NUCLEOTIDE SEQUENCE [LARGE SCALE GENOMIC DNA]</scope>
    <source>
        <strain evidence="6">Faydin-H75</strain>
        <strain evidence="8">faydin-H76</strain>
    </source>
</reference>
<dbReference type="PANTHER" id="PTHR10361">
    <property type="entry name" value="SODIUM-BILE ACID COTRANSPORTER"/>
    <property type="match status" value="1"/>
</dbReference>
<dbReference type="EMBL" id="JAUYZK010000005">
    <property type="protein sequence ID" value="MDP2539017.1"/>
    <property type="molecule type" value="Genomic_DNA"/>
</dbReference>
<feature type="transmembrane region" description="Helical" evidence="5">
    <location>
        <begin position="286"/>
        <end position="306"/>
    </location>
</feature>
<accession>A0AA90T9M2</accession>
<feature type="transmembrane region" description="Helical" evidence="5">
    <location>
        <begin position="39"/>
        <end position="59"/>
    </location>
</feature>
<feature type="transmembrane region" description="Helical" evidence="5">
    <location>
        <begin position="188"/>
        <end position="212"/>
    </location>
</feature>
<reference evidence="6" key="2">
    <citation type="submission" date="2023-07" db="EMBL/GenBank/DDBJ databases">
        <authorList>
            <person name="Aydin F."/>
            <person name="Tarhane S."/>
            <person name="Saticioglu I.B."/>
            <person name="Karakaya E."/>
            <person name="Abay S."/>
            <person name="Guran O."/>
            <person name="Bozkurt E."/>
            <person name="Uzum N."/>
            <person name="Olgun K."/>
            <person name="Jablonski D."/>
        </authorList>
    </citation>
    <scope>NUCLEOTIDE SEQUENCE</scope>
    <source>
        <strain evidence="6">Faydin-H75</strain>
    </source>
</reference>
<comment type="subcellular location">
    <subcellularLocation>
        <location evidence="1">Membrane</location>
        <topology evidence="1">Multi-pass membrane protein</topology>
    </subcellularLocation>
</comment>
<evidence type="ECO:0000313" key="7">
    <source>
        <dbReference type="EMBL" id="MDP2539017.1"/>
    </source>
</evidence>
<feature type="transmembrane region" description="Helical" evidence="5">
    <location>
        <begin position="163"/>
        <end position="181"/>
    </location>
</feature>
<dbReference type="InterPro" id="IPR002657">
    <property type="entry name" value="BilAc:Na_symport/Acr3"/>
</dbReference>
<dbReference type="AlphaFoldDB" id="A0AA90T9M2"/>
<keyword evidence="4 5" id="KW-0472">Membrane</keyword>
<evidence type="ECO:0000256" key="1">
    <source>
        <dbReference type="ARBA" id="ARBA00004141"/>
    </source>
</evidence>
<evidence type="ECO:0000256" key="4">
    <source>
        <dbReference type="ARBA" id="ARBA00023136"/>
    </source>
</evidence>
<dbReference type="InterPro" id="IPR038770">
    <property type="entry name" value="Na+/solute_symporter_sf"/>
</dbReference>
<sequence length="311" mass="33662">MNFFRSISDFSAKYLALIVVIFTALALFFPSYFSFIRPIFINPLLGLIMFGMGLSIKIQDFKLLFKKPKEVIIGVVAQFVVMPFLAFVLVKVFALPVEIAIGVILVGASPGGTSSNVITYLSKGDVALSVAITSCTTFLAPIMTPFLIYILAGESIKIDMFGMFYSIVQVVIIPIILGAIIHKFFPKFAHLIQGVLPLISTIGIVAIIASIVSRNSANLLSSSFMIVLIVILHNLFGYLLGFVIGKITKQPLAKIKAISIEVGMQNSGLAASLAVTHFAFYPLASVPAAIFSVWHNISGGILASIYSRMKN</sequence>
<feature type="transmembrane region" description="Helical" evidence="5">
    <location>
        <begin position="99"/>
        <end position="121"/>
    </location>
</feature>
<feature type="transmembrane region" description="Helical" evidence="5">
    <location>
        <begin position="71"/>
        <end position="93"/>
    </location>
</feature>
<comment type="caution">
    <text evidence="7">The sequence shown here is derived from an EMBL/GenBank/DDBJ whole genome shotgun (WGS) entry which is preliminary data.</text>
</comment>
<dbReference type="Proteomes" id="UP001177258">
    <property type="component" value="Unassembled WGS sequence"/>
</dbReference>
<proteinExistence type="predicted"/>
<evidence type="ECO:0000313" key="8">
    <source>
        <dbReference type="Proteomes" id="UP001177258"/>
    </source>
</evidence>
<keyword evidence="9" id="KW-1185">Reference proteome</keyword>
<dbReference type="Pfam" id="PF01758">
    <property type="entry name" value="SBF"/>
    <property type="match status" value="1"/>
</dbReference>
<reference evidence="7 9" key="1">
    <citation type="submission" date="2023-07" db="EMBL/GenBank/DDBJ databases">
        <title>Unpublished Manusciprt.</title>
        <authorList>
            <person name="Aydin F."/>
            <person name="Tarhane S."/>
            <person name="Saticioglu I.B."/>
            <person name="Karakaya E."/>
            <person name="Abay S."/>
            <person name="Guran O."/>
            <person name="Bozkurt E."/>
            <person name="Uzum N."/>
            <person name="Olgun K."/>
            <person name="Jablonski D."/>
        </authorList>
    </citation>
    <scope>NUCLEOTIDE SEQUENCE</scope>
    <source>
        <strain evidence="9">faydin-H75</strain>
        <strain evidence="7">Faydin-H76</strain>
    </source>
</reference>
<feature type="transmembrane region" description="Helical" evidence="5">
    <location>
        <begin position="224"/>
        <end position="245"/>
    </location>
</feature>
<evidence type="ECO:0000256" key="5">
    <source>
        <dbReference type="SAM" id="Phobius"/>
    </source>
</evidence>
<evidence type="ECO:0000313" key="9">
    <source>
        <dbReference type="Proteomes" id="UP001240777"/>
    </source>
</evidence>
<dbReference type="EMBL" id="JAUPEV010000004">
    <property type="protein sequence ID" value="MDO7252994.1"/>
    <property type="molecule type" value="Genomic_DNA"/>
</dbReference>
<evidence type="ECO:0000256" key="3">
    <source>
        <dbReference type="ARBA" id="ARBA00022989"/>
    </source>
</evidence>
<feature type="transmembrane region" description="Helical" evidence="5">
    <location>
        <begin position="128"/>
        <end position="151"/>
    </location>
</feature>
<dbReference type="RefSeq" id="WP_305516836.1">
    <property type="nucleotide sequence ID" value="NZ_JAUPEV010000004.1"/>
</dbReference>
<feature type="transmembrane region" description="Helical" evidence="5">
    <location>
        <begin position="12"/>
        <end position="33"/>
    </location>
</feature>
<gene>
    <name evidence="6" type="ORF">Q5I04_03585</name>
    <name evidence="7" type="ORF">Q5I06_04420</name>
</gene>
<organism evidence="7 8">
    <name type="scientific">Helicobacter cappadocius</name>
    <dbReference type="NCBI Taxonomy" id="3063998"/>
    <lineage>
        <taxon>Bacteria</taxon>
        <taxon>Pseudomonadati</taxon>
        <taxon>Campylobacterota</taxon>
        <taxon>Epsilonproteobacteria</taxon>
        <taxon>Campylobacterales</taxon>
        <taxon>Helicobacteraceae</taxon>
        <taxon>Helicobacter</taxon>
    </lineage>
</organism>
<keyword evidence="2 5" id="KW-0812">Transmembrane</keyword>
<protein>
    <submittedName>
        <fullName evidence="7">Bile acid:sodium symporter family protein</fullName>
    </submittedName>
</protein>
<dbReference type="GO" id="GO:0016020">
    <property type="term" value="C:membrane"/>
    <property type="evidence" value="ECO:0007669"/>
    <property type="project" value="UniProtKB-SubCell"/>
</dbReference>